<evidence type="ECO:0000313" key="2">
    <source>
        <dbReference type="EMBL" id="CAE0501628.1"/>
    </source>
</evidence>
<reference evidence="2" key="1">
    <citation type="submission" date="2021-01" db="EMBL/GenBank/DDBJ databases">
        <authorList>
            <person name="Corre E."/>
            <person name="Pelletier E."/>
            <person name="Niang G."/>
            <person name="Scheremetjew M."/>
            <person name="Finn R."/>
            <person name="Kale V."/>
            <person name="Holt S."/>
            <person name="Cochrane G."/>
            <person name="Meng A."/>
            <person name="Brown T."/>
            <person name="Cohen L."/>
        </authorList>
    </citation>
    <scope>NUCLEOTIDE SEQUENCE</scope>
    <source>
        <strain evidence="2">CCMP1320</strain>
    </source>
</reference>
<accession>A0A7S3R3R1</accession>
<sequence length="107" mass="11680">MSQRQQKMGNFFTPLTQPAAFGQANSEMSISKGNIRPMPAMRGPGRPKGRRNCTQGLAHPDAQLLAMRKPWPLSAGTNCLGLVAAFHTGTNCLFHQSKLCCCDYEVV</sequence>
<dbReference type="AlphaFoldDB" id="A0A7S3R3R1"/>
<name>A0A7S3R3R1_DUNTE</name>
<protein>
    <submittedName>
        <fullName evidence="2">Uncharacterized protein</fullName>
    </submittedName>
</protein>
<proteinExistence type="predicted"/>
<evidence type="ECO:0000256" key="1">
    <source>
        <dbReference type="SAM" id="MobiDB-lite"/>
    </source>
</evidence>
<organism evidence="2">
    <name type="scientific">Dunaliella tertiolecta</name>
    <name type="common">Green alga</name>
    <dbReference type="NCBI Taxonomy" id="3047"/>
    <lineage>
        <taxon>Eukaryota</taxon>
        <taxon>Viridiplantae</taxon>
        <taxon>Chlorophyta</taxon>
        <taxon>core chlorophytes</taxon>
        <taxon>Chlorophyceae</taxon>
        <taxon>CS clade</taxon>
        <taxon>Chlamydomonadales</taxon>
        <taxon>Dunaliellaceae</taxon>
        <taxon>Dunaliella</taxon>
    </lineage>
</organism>
<feature type="region of interest" description="Disordered" evidence="1">
    <location>
        <begin position="30"/>
        <end position="55"/>
    </location>
</feature>
<dbReference type="EMBL" id="HBIP01027617">
    <property type="protein sequence ID" value="CAE0501628.1"/>
    <property type="molecule type" value="Transcribed_RNA"/>
</dbReference>
<gene>
    <name evidence="2" type="ORF">DTER00134_LOCUS16701</name>
</gene>